<dbReference type="PANTHER" id="PTHR46663">
    <property type="entry name" value="DIGUANYLATE CYCLASE DGCT-RELATED"/>
    <property type="match status" value="1"/>
</dbReference>
<dbReference type="GO" id="GO:0016020">
    <property type="term" value="C:membrane"/>
    <property type="evidence" value="ECO:0007669"/>
    <property type="project" value="InterPro"/>
</dbReference>
<protein>
    <submittedName>
        <fullName evidence="4">Diguanylate cyclase</fullName>
    </submittedName>
</protein>
<feature type="transmembrane region" description="Helical" evidence="1">
    <location>
        <begin position="20"/>
        <end position="42"/>
    </location>
</feature>
<keyword evidence="1" id="KW-0472">Membrane</keyword>
<comment type="caution">
    <text evidence="4">The sequence shown here is derived from an EMBL/GenBank/DDBJ whole genome shotgun (WGS) entry which is preliminary data.</text>
</comment>
<dbReference type="Pfam" id="PF00990">
    <property type="entry name" value="GGDEF"/>
    <property type="match status" value="1"/>
</dbReference>
<dbReference type="InterPro" id="IPR052163">
    <property type="entry name" value="DGC-Regulatory_Protein"/>
</dbReference>
<evidence type="ECO:0000259" key="3">
    <source>
        <dbReference type="PROSITE" id="PS50887"/>
    </source>
</evidence>
<sequence length="432" mass="47958">MENNHLHAPIAPSIFRQHLLALSLAMGAALLLSTFIAGFEVYKQMHSELLLKSVMLGNNLSDRLIAGDTRGMQNLVLNTAGDHEILTITLYDNKGHPILSSGNGSLVNTDNYPDIVPQQTSSFVFYPGNILISTPIADNSGIHGQLVVQSRTMPLYRQIIQLFICFLVGFIAITIVTAYILTKKQMRLLQPALSLADVAEKVASTGDYSIRASVETTGDLSNLSMYFNLMLARMEAWEADMHSEAHERREAESRLSILENHDSLTKLPNRHFFHRLLTNNLEDSVANHEMMALMFIDLDHFKSISDTYGYDACDQILTIMAQRLSEVLRSTDTLCRVDADEFAAILPRVEKLDTVKSLAERLVAAMQKPLTLDGKHFIVTGSIGIACCPLHAVDQRLFLHLADVALKAAKQAGRNTWCLYDSNSMGEADLIL</sequence>
<reference evidence="4" key="1">
    <citation type="submission" date="2020-08" db="EMBL/GenBank/DDBJ databases">
        <title>Novel species isolated from subtropical streams in China.</title>
        <authorList>
            <person name="Lu H."/>
        </authorList>
    </citation>
    <scope>NUCLEOTIDE SEQUENCE</scope>
    <source>
        <strain evidence="4">KACC 12607</strain>
    </source>
</reference>
<evidence type="ECO:0000313" key="4">
    <source>
        <dbReference type="EMBL" id="MBC3862753.1"/>
    </source>
</evidence>
<dbReference type="Gene3D" id="3.30.70.270">
    <property type="match status" value="1"/>
</dbReference>
<evidence type="ECO:0000256" key="1">
    <source>
        <dbReference type="SAM" id="Phobius"/>
    </source>
</evidence>
<dbReference type="InterPro" id="IPR003660">
    <property type="entry name" value="HAMP_dom"/>
</dbReference>
<name>A0A923KPD7_9BURK</name>
<dbReference type="NCBIfam" id="TIGR00254">
    <property type="entry name" value="GGDEF"/>
    <property type="match status" value="1"/>
</dbReference>
<evidence type="ECO:0000259" key="2">
    <source>
        <dbReference type="PROSITE" id="PS50885"/>
    </source>
</evidence>
<dbReference type="Proteomes" id="UP000634011">
    <property type="component" value="Unassembled WGS sequence"/>
</dbReference>
<keyword evidence="1" id="KW-0812">Transmembrane</keyword>
<dbReference type="RefSeq" id="WP_186912705.1">
    <property type="nucleotide sequence ID" value="NZ_JACOFV010000010.1"/>
</dbReference>
<evidence type="ECO:0000313" key="5">
    <source>
        <dbReference type="Proteomes" id="UP000634011"/>
    </source>
</evidence>
<organism evidence="4 5">
    <name type="scientific">Undibacterium jejuense</name>
    <dbReference type="NCBI Taxonomy" id="1344949"/>
    <lineage>
        <taxon>Bacteria</taxon>
        <taxon>Pseudomonadati</taxon>
        <taxon>Pseudomonadota</taxon>
        <taxon>Betaproteobacteria</taxon>
        <taxon>Burkholderiales</taxon>
        <taxon>Oxalobacteraceae</taxon>
        <taxon>Undibacterium</taxon>
    </lineage>
</organism>
<dbReference type="InterPro" id="IPR043128">
    <property type="entry name" value="Rev_trsase/Diguanyl_cyclase"/>
</dbReference>
<accession>A0A923KPD7</accession>
<feature type="transmembrane region" description="Helical" evidence="1">
    <location>
        <begin position="159"/>
        <end position="181"/>
    </location>
</feature>
<dbReference type="EMBL" id="JACOFV010000010">
    <property type="protein sequence ID" value="MBC3862753.1"/>
    <property type="molecule type" value="Genomic_DNA"/>
</dbReference>
<dbReference type="InterPro" id="IPR029787">
    <property type="entry name" value="Nucleotide_cyclase"/>
</dbReference>
<feature type="domain" description="HAMP" evidence="2">
    <location>
        <begin position="186"/>
        <end position="239"/>
    </location>
</feature>
<dbReference type="GO" id="GO:0007165">
    <property type="term" value="P:signal transduction"/>
    <property type="evidence" value="ECO:0007669"/>
    <property type="project" value="InterPro"/>
</dbReference>
<keyword evidence="5" id="KW-1185">Reference proteome</keyword>
<dbReference type="PANTHER" id="PTHR46663:SF2">
    <property type="entry name" value="GGDEF DOMAIN-CONTAINING PROTEIN"/>
    <property type="match status" value="1"/>
</dbReference>
<dbReference type="SUPFAM" id="SSF55073">
    <property type="entry name" value="Nucleotide cyclase"/>
    <property type="match status" value="1"/>
</dbReference>
<dbReference type="InterPro" id="IPR000160">
    <property type="entry name" value="GGDEF_dom"/>
</dbReference>
<dbReference type="CDD" id="cd01949">
    <property type="entry name" value="GGDEF"/>
    <property type="match status" value="1"/>
</dbReference>
<dbReference type="AlphaFoldDB" id="A0A923KPD7"/>
<dbReference type="SMART" id="SM00267">
    <property type="entry name" value="GGDEF"/>
    <property type="match status" value="1"/>
</dbReference>
<dbReference type="PROSITE" id="PS50885">
    <property type="entry name" value="HAMP"/>
    <property type="match status" value="1"/>
</dbReference>
<proteinExistence type="predicted"/>
<dbReference type="PROSITE" id="PS50887">
    <property type="entry name" value="GGDEF"/>
    <property type="match status" value="1"/>
</dbReference>
<keyword evidence="1" id="KW-1133">Transmembrane helix</keyword>
<dbReference type="Gene3D" id="6.10.340.10">
    <property type="match status" value="1"/>
</dbReference>
<gene>
    <name evidence="4" type="ORF">H8K32_11625</name>
</gene>
<dbReference type="CDD" id="cd06225">
    <property type="entry name" value="HAMP"/>
    <property type="match status" value="1"/>
</dbReference>
<feature type="domain" description="GGDEF" evidence="3">
    <location>
        <begin position="289"/>
        <end position="422"/>
    </location>
</feature>